<name>A0A8X7CCR8_9ARAC</name>
<proteinExistence type="predicted"/>
<dbReference type="EMBL" id="BMAV01016213">
    <property type="protein sequence ID" value="GFY66709.1"/>
    <property type="molecule type" value="Genomic_DNA"/>
</dbReference>
<evidence type="ECO:0000313" key="1">
    <source>
        <dbReference type="EMBL" id="GFY66709.1"/>
    </source>
</evidence>
<sequence>MKNNVLDDPRFRTKRLQKWKKHCLKIEGFGICVFPYVSKSCIHKILTDHLGMPRPANLRLGILGLHCHRRPDLGSLSDTGNERTITSVKTSGIVEAMVPTNTANRESVGECFLGHEGVIVVRFHTCRYNNQCRPLL</sequence>
<dbReference type="Proteomes" id="UP000886998">
    <property type="component" value="Unassembled WGS sequence"/>
</dbReference>
<organism evidence="1 2">
    <name type="scientific">Trichonephila inaurata madagascariensis</name>
    <dbReference type="NCBI Taxonomy" id="2747483"/>
    <lineage>
        <taxon>Eukaryota</taxon>
        <taxon>Metazoa</taxon>
        <taxon>Ecdysozoa</taxon>
        <taxon>Arthropoda</taxon>
        <taxon>Chelicerata</taxon>
        <taxon>Arachnida</taxon>
        <taxon>Araneae</taxon>
        <taxon>Araneomorphae</taxon>
        <taxon>Entelegynae</taxon>
        <taxon>Araneoidea</taxon>
        <taxon>Nephilidae</taxon>
        <taxon>Trichonephila</taxon>
        <taxon>Trichonephila inaurata</taxon>
    </lineage>
</organism>
<keyword evidence="2" id="KW-1185">Reference proteome</keyword>
<accession>A0A8X7CCR8</accession>
<protein>
    <submittedName>
        <fullName evidence="1">Uncharacterized protein</fullName>
    </submittedName>
</protein>
<evidence type="ECO:0000313" key="2">
    <source>
        <dbReference type="Proteomes" id="UP000886998"/>
    </source>
</evidence>
<dbReference type="AlphaFoldDB" id="A0A8X7CCR8"/>
<comment type="caution">
    <text evidence="1">The sequence shown here is derived from an EMBL/GenBank/DDBJ whole genome shotgun (WGS) entry which is preliminary data.</text>
</comment>
<gene>
    <name evidence="1" type="ORF">TNIN_30091</name>
</gene>
<dbReference type="OrthoDB" id="10491866at2759"/>
<reference evidence="1" key="1">
    <citation type="submission" date="2020-08" db="EMBL/GenBank/DDBJ databases">
        <title>Multicomponent nature underlies the extraordinary mechanical properties of spider dragline silk.</title>
        <authorList>
            <person name="Kono N."/>
            <person name="Nakamura H."/>
            <person name="Mori M."/>
            <person name="Yoshida Y."/>
            <person name="Ohtoshi R."/>
            <person name="Malay A.D."/>
            <person name="Moran D.A.P."/>
            <person name="Tomita M."/>
            <person name="Numata K."/>
            <person name="Arakawa K."/>
        </authorList>
    </citation>
    <scope>NUCLEOTIDE SEQUENCE</scope>
</reference>